<dbReference type="AlphaFoldDB" id="A0A8K0MRE7"/>
<protein>
    <recommendedName>
        <fullName evidence="5">Transmembrane protein</fullName>
    </recommendedName>
</protein>
<feature type="transmembrane region" description="Helical" evidence="2">
    <location>
        <begin position="45"/>
        <end position="63"/>
    </location>
</feature>
<gene>
    <name evidence="3" type="ORF">FNV43_RR05631</name>
</gene>
<keyword evidence="2" id="KW-0472">Membrane</keyword>
<name>A0A8K0MRE7_9ROSA</name>
<feature type="compositionally biased region" description="Low complexity" evidence="1">
    <location>
        <begin position="76"/>
        <end position="85"/>
    </location>
</feature>
<keyword evidence="4" id="KW-1185">Reference proteome</keyword>
<evidence type="ECO:0000256" key="2">
    <source>
        <dbReference type="SAM" id="Phobius"/>
    </source>
</evidence>
<accession>A0A8K0MRE7</accession>
<dbReference type="EMBL" id="VOIH02000002">
    <property type="protein sequence ID" value="KAF3455183.1"/>
    <property type="molecule type" value="Genomic_DNA"/>
</dbReference>
<evidence type="ECO:0008006" key="5">
    <source>
        <dbReference type="Google" id="ProtNLM"/>
    </source>
</evidence>
<dbReference type="Proteomes" id="UP000796880">
    <property type="component" value="Unassembled WGS sequence"/>
</dbReference>
<feature type="compositionally biased region" description="Low complexity" evidence="1">
    <location>
        <begin position="146"/>
        <end position="157"/>
    </location>
</feature>
<evidence type="ECO:0000256" key="1">
    <source>
        <dbReference type="SAM" id="MobiDB-lite"/>
    </source>
</evidence>
<sequence length="167" mass="18760">MDMEETMNITVVASSTSCTNISSSFFQLPPLSKWASHEDPTTSQILIPLAIFFITLFIFHLKTKFVKVFHKKKTSHSSSSTRSSSMACRRKRSRNVDSVPVDSPCHAGTKHRNRLLPSRKTNIMAVSSPEIAREFLKKNDAIFASMTPTTTSTPSAMADRHHHPHHH</sequence>
<organism evidence="3 4">
    <name type="scientific">Rhamnella rubrinervis</name>
    <dbReference type="NCBI Taxonomy" id="2594499"/>
    <lineage>
        <taxon>Eukaryota</taxon>
        <taxon>Viridiplantae</taxon>
        <taxon>Streptophyta</taxon>
        <taxon>Embryophyta</taxon>
        <taxon>Tracheophyta</taxon>
        <taxon>Spermatophyta</taxon>
        <taxon>Magnoliopsida</taxon>
        <taxon>eudicotyledons</taxon>
        <taxon>Gunneridae</taxon>
        <taxon>Pentapetalae</taxon>
        <taxon>rosids</taxon>
        <taxon>fabids</taxon>
        <taxon>Rosales</taxon>
        <taxon>Rhamnaceae</taxon>
        <taxon>rhamnoid group</taxon>
        <taxon>Rhamneae</taxon>
        <taxon>Rhamnella</taxon>
    </lineage>
</organism>
<keyword evidence="2" id="KW-0812">Transmembrane</keyword>
<evidence type="ECO:0000313" key="3">
    <source>
        <dbReference type="EMBL" id="KAF3455183.1"/>
    </source>
</evidence>
<keyword evidence="2" id="KW-1133">Transmembrane helix</keyword>
<feature type="region of interest" description="Disordered" evidence="1">
    <location>
        <begin position="146"/>
        <end position="167"/>
    </location>
</feature>
<reference evidence="3" key="1">
    <citation type="submission" date="2020-03" db="EMBL/GenBank/DDBJ databases">
        <title>A high-quality chromosome-level genome assembly of a woody plant with both climbing and erect habits, Rhamnella rubrinervis.</title>
        <authorList>
            <person name="Lu Z."/>
            <person name="Yang Y."/>
            <person name="Zhu X."/>
            <person name="Sun Y."/>
        </authorList>
    </citation>
    <scope>NUCLEOTIDE SEQUENCE</scope>
    <source>
        <strain evidence="3">BYM</strain>
        <tissue evidence="3">Leaf</tissue>
    </source>
</reference>
<evidence type="ECO:0000313" key="4">
    <source>
        <dbReference type="Proteomes" id="UP000796880"/>
    </source>
</evidence>
<proteinExistence type="predicted"/>
<comment type="caution">
    <text evidence="3">The sequence shown here is derived from an EMBL/GenBank/DDBJ whole genome shotgun (WGS) entry which is preliminary data.</text>
</comment>
<feature type="region of interest" description="Disordered" evidence="1">
    <location>
        <begin position="75"/>
        <end position="116"/>
    </location>
</feature>